<accession>A0A4R2M4A1</accession>
<dbReference type="OrthoDB" id="9808302at2"/>
<protein>
    <recommendedName>
        <fullName evidence="3 7">Cobyric acid synthase</fullName>
    </recommendedName>
</protein>
<dbReference type="Gene3D" id="3.40.50.300">
    <property type="entry name" value="P-loop containing nucleotide triphosphate hydrolases"/>
    <property type="match status" value="1"/>
</dbReference>
<reference evidence="10 11" key="1">
    <citation type="submission" date="2019-03" db="EMBL/GenBank/DDBJ databases">
        <title>Genomic Encyclopedia of Type Strains, Phase IV (KMG-IV): sequencing the most valuable type-strain genomes for metagenomic binning, comparative biology and taxonomic classification.</title>
        <authorList>
            <person name="Goeker M."/>
        </authorList>
    </citation>
    <scope>NUCLEOTIDE SEQUENCE [LARGE SCALE GENOMIC DNA]</scope>
    <source>
        <strain evidence="10 11">DSM 1709</strain>
    </source>
</reference>
<dbReference type="GO" id="GO:0003824">
    <property type="term" value="F:catalytic activity"/>
    <property type="evidence" value="ECO:0007669"/>
    <property type="project" value="InterPro"/>
</dbReference>
<comment type="function">
    <text evidence="6 7">Catalyzes amidations at positions B, D, E, and G on adenosylcobyrinic A,C-diamide. NH(2) groups are provided by glutamine, and one molecule of ATP is hydrogenolyzed for each amidation.</text>
</comment>
<dbReference type="NCBIfam" id="TIGR00313">
    <property type="entry name" value="cobQ"/>
    <property type="match status" value="1"/>
</dbReference>
<dbReference type="Gene3D" id="3.40.50.880">
    <property type="match status" value="1"/>
</dbReference>
<dbReference type="PANTHER" id="PTHR21343:SF1">
    <property type="entry name" value="COBYRIC ACID SYNTHASE"/>
    <property type="match status" value="1"/>
</dbReference>
<gene>
    <name evidence="7" type="primary">cobQ</name>
    <name evidence="10" type="ORF">EV684_111167</name>
</gene>
<feature type="active site" description="Nucleophile" evidence="7">
    <location>
        <position position="354"/>
    </location>
</feature>
<dbReference type="CDD" id="cd01750">
    <property type="entry name" value="GATase1_CobQ"/>
    <property type="match status" value="1"/>
</dbReference>
<dbReference type="InterPro" id="IPR027417">
    <property type="entry name" value="P-loop_NTPase"/>
</dbReference>
<dbReference type="InterPro" id="IPR029062">
    <property type="entry name" value="Class_I_gatase-like"/>
</dbReference>
<dbReference type="InterPro" id="IPR002586">
    <property type="entry name" value="CobQ/CobB/MinD/ParA_Nub-bd_dom"/>
</dbReference>
<dbReference type="PROSITE" id="PS51274">
    <property type="entry name" value="GATASE_COBBQ"/>
    <property type="match status" value="1"/>
</dbReference>
<dbReference type="HAMAP" id="MF_00028">
    <property type="entry name" value="CobQ"/>
    <property type="match status" value="1"/>
</dbReference>
<dbReference type="Pfam" id="PF01656">
    <property type="entry name" value="CbiA"/>
    <property type="match status" value="1"/>
</dbReference>
<dbReference type="InterPro" id="IPR011698">
    <property type="entry name" value="GATase_3"/>
</dbReference>
<feature type="domain" description="CobB/CobQ-like glutamine amidotransferase" evidence="9">
    <location>
        <begin position="275"/>
        <end position="462"/>
    </location>
</feature>
<dbReference type="Pfam" id="PF07685">
    <property type="entry name" value="GATase_3"/>
    <property type="match status" value="1"/>
</dbReference>
<dbReference type="GO" id="GO:0015420">
    <property type="term" value="F:ABC-type vitamin B12 transporter activity"/>
    <property type="evidence" value="ECO:0007669"/>
    <property type="project" value="UniProtKB-UniRule"/>
</dbReference>
<comment type="pathway">
    <text evidence="1 7">Cofactor biosynthesis; adenosylcobalamin biosynthesis.</text>
</comment>
<dbReference type="Proteomes" id="UP000295106">
    <property type="component" value="Unassembled WGS sequence"/>
</dbReference>
<evidence type="ECO:0000259" key="9">
    <source>
        <dbReference type="Pfam" id="PF07685"/>
    </source>
</evidence>
<feature type="active site" evidence="7">
    <location>
        <position position="456"/>
    </location>
</feature>
<evidence type="ECO:0000256" key="3">
    <source>
        <dbReference type="ARBA" id="ARBA00019833"/>
    </source>
</evidence>
<evidence type="ECO:0000256" key="1">
    <source>
        <dbReference type="ARBA" id="ARBA00004953"/>
    </source>
</evidence>
<keyword evidence="4 7" id="KW-0169">Cobalamin biosynthesis</keyword>
<dbReference type="UniPathway" id="UPA00148"/>
<dbReference type="AlphaFoldDB" id="A0A4R2M4A1"/>
<evidence type="ECO:0000313" key="11">
    <source>
        <dbReference type="Proteomes" id="UP000295106"/>
    </source>
</evidence>
<evidence type="ECO:0000256" key="2">
    <source>
        <dbReference type="ARBA" id="ARBA00006205"/>
    </source>
</evidence>
<keyword evidence="5 7" id="KW-0315">Glutamine amidotransferase</keyword>
<evidence type="ECO:0000256" key="6">
    <source>
        <dbReference type="ARBA" id="ARBA00025166"/>
    </source>
</evidence>
<dbReference type="SUPFAM" id="SSF52317">
    <property type="entry name" value="Class I glutamine amidotransferase-like"/>
    <property type="match status" value="1"/>
</dbReference>
<evidence type="ECO:0000313" key="10">
    <source>
        <dbReference type="EMBL" id="TCP00960.1"/>
    </source>
</evidence>
<comment type="similarity">
    <text evidence="2 7">Belongs to the CobB/CobQ family. CobQ subfamily.</text>
</comment>
<dbReference type="PANTHER" id="PTHR21343">
    <property type="entry name" value="DETHIOBIOTIN SYNTHETASE"/>
    <property type="match status" value="1"/>
</dbReference>
<evidence type="ECO:0000256" key="7">
    <source>
        <dbReference type="HAMAP-Rule" id="MF_00028"/>
    </source>
</evidence>
<evidence type="ECO:0000259" key="8">
    <source>
        <dbReference type="Pfam" id="PF01656"/>
    </source>
</evidence>
<feature type="domain" description="CobQ/CobB/MinD/ParA nucleotide binding" evidence="8">
    <location>
        <begin position="20"/>
        <end position="257"/>
    </location>
</feature>
<dbReference type="NCBIfam" id="NF001989">
    <property type="entry name" value="PRK00784.1"/>
    <property type="match status" value="1"/>
</dbReference>
<name>A0A4R2M4A1_RUBGE</name>
<dbReference type="EMBL" id="SLXD01000011">
    <property type="protein sequence ID" value="TCP00960.1"/>
    <property type="molecule type" value="Genomic_DNA"/>
</dbReference>
<evidence type="ECO:0000256" key="5">
    <source>
        <dbReference type="ARBA" id="ARBA00022962"/>
    </source>
</evidence>
<sequence length="509" mass="53360">MNAPLPFSPAPAAPRRARRLMVQGTGSDVGKSLLVAGLARAYARRGLVVQPFKAQNMSNNAAVAGEAEGGGSGEIGRAQALQARAAGVPRSVHQNPVLLKPDSDVDAQVVLRGRVLGRWPAAGYQQLKPRLLPAVLDSLERLSQQADLVLIEGAGCGAEAYLRPQDISNMGLAEAADLPVLLLGDESRGGVTAAAIGHHTLWSASERARVAGVLVNKFRGDPAVFAPAAAQIEAATGWPVRGLVRWFDGAARLPQEDSLALDAAARRRSGGGLVVAVLRTPRLANADDLDPLAAEPGVTLRWVQPGEPIPREAQVVVIAGSKSTRADLAFVHAQGWTHDLHAHVRHGGRVVGLCAGLQMLGHAVHDPEGLEGEPGSTPGLGLLDLETTITPAKRLLDVDTLDRASGERVRGYEMHMGRSVGPATARPWLRLDDGAGGERAEGAVSADGHVAGSYLHGLFAADGWRRHWLAALGVAGGVDYDARVEALLDAYAAQLETDLDLDTLLALAR</sequence>
<dbReference type="SUPFAM" id="SSF52540">
    <property type="entry name" value="P-loop containing nucleoside triphosphate hydrolases"/>
    <property type="match status" value="1"/>
</dbReference>
<dbReference type="InterPro" id="IPR033949">
    <property type="entry name" value="CobQ_GATase1"/>
</dbReference>
<proteinExistence type="inferred from homology"/>
<organism evidence="10 11">
    <name type="scientific">Rubrivivax gelatinosus</name>
    <name type="common">Rhodocyclus gelatinosus</name>
    <name type="synonym">Rhodopseudomonas gelatinosa</name>
    <dbReference type="NCBI Taxonomy" id="28068"/>
    <lineage>
        <taxon>Bacteria</taxon>
        <taxon>Pseudomonadati</taxon>
        <taxon>Pseudomonadota</taxon>
        <taxon>Betaproteobacteria</taxon>
        <taxon>Burkholderiales</taxon>
        <taxon>Sphaerotilaceae</taxon>
        <taxon>Rubrivivax</taxon>
    </lineage>
</organism>
<dbReference type="RefSeq" id="WP_132648580.1">
    <property type="nucleotide sequence ID" value="NZ_NRRI01000004.1"/>
</dbReference>
<dbReference type="GO" id="GO:0009236">
    <property type="term" value="P:cobalamin biosynthetic process"/>
    <property type="evidence" value="ECO:0007669"/>
    <property type="project" value="UniProtKB-UniRule"/>
</dbReference>
<comment type="caution">
    <text evidence="10">The sequence shown here is derived from an EMBL/GenBank/DDBJ whole genome shotgun (WGS) entry which is preliminary data.</text>
</comment>
<evidence type="ECO:0000256" key="4">
    <source>
        <dbReference type="ARBA" id="ARBA00022573"/>
    </source>
</evidence>
<dbReference type="InterPro" id="IPR004459">
    <property type="entry name" value="CobQ_synth"/>
</dbReference>